<dbReference type="Pfam" id="PF01189">
    <property type="entry name" value="Methyltr_RsmB-F"/>
    <property type="match status" value="2"/>
</dbReference>
<keyword evidence="2 5" id="KW-0808">Transferase</keyword>
<feature type="domain" description="SAM-dependent MTase RsmB/NOP-type" evidence="7">
    <location>
        <begin position="1"/>
        <end position="267"/>
    </location>
</feature>
<keyword evidence="4 5" id="KW-0694">RNA-binding</keyword>
<evidence type="ECO:0000256" key="5">
    <source>
        <dbReference type="PROSITE-ProRule" id="PRU01023"/>
    </source>
</evidence>
<dbReference type="GO" id="GO:0003723">
    <property type="term" value="F:RNA binding"/>
    <property type="evidence" value="ECO:0007669"/>
    <property type="project" value="UniProtKB-UniRule"/>
</dbReference>
<dbReference type="GO" id="GO:0008173">
    <property type="term" value="F:RNA methyltransferase activity"/>
    <property type="evidence" value="ECO:0007669"/>
    <property type="project" value="InterPro"/>
</dbReference>
<proteinExistence type="inferred from homology"/>
<evidence type="ECO:0000256" key="2">
    <source>
        <dbReference type="ARBA" id="ARBA00022679"/>
    </source>
</evidence>
<dbReference type="InterPro" id="IPR049560">
    <property type="entry name" value="MeTrfase_RsmB-F_NOP2_cat"/>
</dbReference>
<dbReference type="PROSITE" id="PS51686">
    <property type="entry name" value="SAM_MT_RSMB_NOP"/>
    <property type="match status" value="1"/>
</dbReference>
<dbReference type="Gene3D" id="3.40.50.150">
    <property type="entry name" value="Vaccinia Virus protein VP39"/>
    <property type="match status" value="1"/>
</dbReference>
<evidence type="ECO:0000256" key="3">
    <source>
        <dbReference type="ARBA" id="ARBA00022691"/>
    </source>
</evidence>
<evidence type="ECO:0000313" key="9">
    <source>
        <dbReference type="Proteomes" id="UP001212841"/>
    </source>
</evidence>
<dbReference type="CDD" id="cd02440">
    <property type="entry name" value="AdoMet_MTases"/>
    <property type="match status" value="1"/>
</dbReference>
<feature type="active site" description="Nucleophile" evidence="5">
    <location>
        <position position="191"/>
    </location>
</feature>
<keyword evidence="3 5" id="KW-0949">S-adenosyl-L-methionine</keyword>
<accession>A0AAD5X6U5</accession>
<feature type="binding site" evidence="5">
    <location>
        <position position="74"/>
    </location>
    <ligand>
        <name>S-adenosyl-L-methionine</name>
        <dbReference type="ChEBI" id="CHEBI:59789"/>
    </ligand>
</feature>
<dbReference type="PANTHER" id="PTHR22807">
    <property type="entry name" value="NOP2 YEAST -RELATED NOL1/NOP2/FMU SUN DOMAIN-CONTAINING"/>
    <property type="match status" value="1"/>
</dbReference>
<reference evidence="8" key="1">
    <citation type="submission" date="2020-05" db="EMBL/GenBank/DDBJ databases">
        <title>Phylogenomic resolution of chytrid fungi.</title>
        <authorList>
            <person name="Stajich J.E."/>
            <person name="Amses K."/>
            <person name="Simmons R."/>
            <person name="Seto K."/>
            <person name="Myers J."/>
            <person name="Bonds A."/>
            <person name="Quandt C.A."/>
            <person name="Barry K."/>
            <person name="Liu P."/>
            <person name="Grigoriev I."/>
            <person name="Longcore J.E."/>
            <person name="James T.Y."/>
        </authorList>
    </citation>
    <scope>NUCLEOTIDE SEQUENCE</scope>
    <source>
        <strain evidence="8">JEL0318</strain>
    </source>
</reference>
<dbReference type="SUPFAM" id="SSF53335">
    <property type="entry name" value="S-adenosyl-L-methionine-dependent methyltransferases"/>
    <property type="match status" value="1"/>
</dbReference>
<sequence>MIPPLCLDPPKGARVLDMCAAPGGKTFMLLEAVRHEGLVIANDLDRERLTRLVKAARNLVPHGMASALELRIGDGRKFHLQNPDTTPENTPPTEPSDPPPSWHIPSKHQGKPPPLRFPSTRTIHQPFTHILLDTPCTGTGTISLREPTTYKHWSSPTSLQYLQKLTRTQKSLLQTGLSLLAPSGTLVYSTCAISVEENEQVVSDVLEEFGEGKVEIVDVGAPERGKAFGSGVGSYGGRRFVEGMERCLRVFPDGEYEGFFVCKLRKVG</sequence>
<evidence type="ECO:0000256" key="6">
    <source>
        <dbReference type="SAM" id="MobiDB-lite"/>
    </source>
</evidence>
<keyword evidence="9" id="KW-1185">Reference proteome</keyword>
<dbReference type="Proteomes" id="UP001212841">
    <property type="component" value="Unassembled WGS sequence"/>
</dbReference>
<feature type="compositionally biased region" description="Pro residues" evidence="6">
    <location>
        <begin position="89"/>
        <end position="102"/>
    </location>
</feature>
<feature type="region of interest" description="Disordered" evidence="6">
    <location>
        <begin position="77"/>
        <end position="119"/>
    </location>
</feature>
<dbReference type="InterPro" id="IPR029063">
    <property type="entry name" value="SAM-dependent_MTases_sf"/>
</dbReference>
<dbReference type="PRINTS" id="PR02008">
    <property type="entry name" value="RCMTFAMILY"/>
</dbReference>
<dbReference type="EMBL" id="JADGJD010000255">
    <property type="protein sequence ID" value="KAJ3052907.1"/>
    <property type="molecule type" value="Genomic_DNA"/>
</dbReference>
<evidence type="ECO:0000256" key="4">
    <source>
        <dbReference type="ARBA" id="ARBA00022884"/>
    </source>
</evidence>
<feature type="binding site" evidence="5">
    <location>
        <begin position="19"/>
        <end position="25"/>
    </location>
    <ligand>
        <name>S-adenosyl-L-methionine</name>
        <dbReference type="ChEBI" id="CHEBI:59789"/>
    </ligand>
</feature>
<keyword evidence="1 5" id="KW-0489">Methyltransferase</keyword>
<evidence type="ECO:0000259" key="7">
    <source>
        <dbReference type="PROSITE" id="PS51686"/>
    </source>
</evidence>
<dbReference type="InterPro" id="IPR001678">
    <property type="entry name" value="MeTrfase_RsmB-F_NOP2_dom"/>
</dbReference>
<evidence type="ECO:0000313" key="8">
    <source>
        <dbReference type="EMBL" id="KAJ3052907.1"/>
    </source>
</evidence>
<name>A0AAD5X6U5_9FUNG</name>
<feature type="binding site" evidence="5">
    <location>
        <position position="133"/>
    </location>
    <ligand>
        <name>S-adenosyl-L-methionine</name>
        <dbReference type="ChEBI" id="CHEBI:59789"/>
    </ligand>
</feature>
<dbReference type="GO" id="GO:0001510">
    <property type="term" value="P:RNA methylation"/>
    <property type="evidence" value="ECO:0007669"/>
    <property type="project" value="InterPro"/>
</dbReference>
<gene>
    <name evidence="8" type="ORF">HK097_005440</name>
</gene>
<protein>
    <recommendedName>
        <fullName evidence="7">SAM-dependent MTase RsmB/NOP-type domain-containing protein</fullName>
    </recommendedName>
</protein>
<evidence type="ECO:0000256" key="1">
    <source>
        <dbReference type="ARBA" id="ARBA00022603"/>
    </source>
</evidence>
<feature type="binding site" evidence="5">
    <location>
        <position position="43"/>
    </location>
    <ligand>
        <name>S-adenosyl-L-methionine</name>
        <dbReference type="ChEBI" id="CHEBI:59789"/>
    </ligand>
</feature>
<comment type="similarity">
    <text evidence="5">Belongs to the class I-like SAM-binding methyltransferase superfamily. RsmB/NOP family.</text>
</comment>
<dbReference type="InterPro" id="IPR023267">
    <property type="entry name" value="RCMT"/>
</dbReference>
<organism evidence="8 9">
    <name type="scientific">Rhizophlyctis rosea</name>
    <dbReference type="NCBI Taxonomy" id="64517"/>
    <lineage>
        <taxon>Eukaryota</taxon>
        <taxon>Fungi</taxon>
        <taxon>Fungi incertae sedis</taxon>
        <taxon>Chytridiomycota</taxon>
        <taxon>Chytridiomycota incertae sedis</taxon>
        <taxon>Chytridiomycetes</taxon>
        <taxon>Rhizophlyctidales</taxon>
        <taxon>Rhizophlyctidaceae</taxon>
        <taxon>Rhizophlyctis</taxon>
    </lineage>
</organism>
<dbReference type="AlphaFoldDB" id="A0AAD5X6U5"/>
<comment type="caution">
    <text evidence="8">The sequence shown here is derived from an EMBL/GenBank/DDBJ whole genome shotgun (WGS) entry which is preliminary data.</text>
</comment>
<dbReference type="PANTHER" id="PTHR22807:SF30">
    <property type="entry name" value="28S RRNA (CYTOSINE(4447)-C(5))-METHYLTRANSFERASE-RELATED"/>
    <property type="match status" value="1"/>
</dbReference>